<feature type="region of interest" description="Disordered" evidence="1">
    <location>
        <begin position="104"/>
        <end position="170"/>
    </location>
</feature>
<evidence type="ECO:0000313" key="3">
    <source>
        <dbReference type="Proteomes" id="UP000269721"/>
    </source>
</evidence>
<organism evidence="2 3">
    <name type="scientific">Blyttiomyces helicus</name>
    <dbReference type="NCBI Taxonomy" id="388810"/>
    <lineage>
        <taxon>Eukaryota</taxon>
        <taxon>Fungi</taxon>
        <taxon>Fungi incertae sedis</taxon>
        <taxon>Chytridiomycota</taxon>
        <taxon>Chytridiomycota incertae sedis</taxon>
        <taxon>Chytridiomycetes</taxon>
        <taxon>Chytridiomycetes incertae sedis</taxon>
        <taxon>Blyttiomyces</taxon>
    </lineage>
</organism>
<protein>
    <submittedName>
        <fullName evidence="2">Uncharacterized protein</fullName>
    </submittedName>
</protein>
<name>A0A4P9WE04_9FUNG</name>
<dbReference type="AlphaFoldDB" id="A0A4P9WE04"/>
<gene>
    <name evidence="2" type="ORF">BDK51DRAFT_25511</name>
</gene>
<reference evidence="3" key="1">
    <citation type="journal article" date="2018" name="Nat. Microbiol.">
        <title>Leveraging single-cell genomics to expand the fungal tree of life.</title>
        <authorList>
            <person name="Ahrendt S.R."/>
            <person name="Quandt C.A."/>
            <person name="Ciobanu D."/>
            <person name="Clum A."/>
            <person name="Salamov A."/>
            <person name="Andreopoulos B."/>
            <person name="Cheng J.F."/>
            <person name="Woyke T."/>
            <person name="Pelin A."/>
            <person name="Henrissat B."/>
            <person name="Reynolds N.K."/>
            <person name="Benny G.L."/>
            <person name="Smith M.E."/>
            <person name="James T.Y."/>
            <person name="Grigoriev I.V."/>
        </authorList>
    </citation>
    <scope>NUCLEOTIDE SEQUENCE [LARGE SCALE GENOMIC DNA]</scope>
</reference>
<feature type="compositionally biased region" description="Basic and acidic residues" evidence="1">
    <location>
        <begin position="107"/>
        <end position="145"/>
    </location>
</feature>
<proteinExistence type="predicted"/>
<evidence type="ECO:0000256" key="1">
    <source>
        <dbReference type="SAM" id="MobiDB-lite"/>
    </source>
</evidence>
<dbReference type="Proteomes" id="UP000269721">
    <property type="component" value="Unassembled WGS sequence"/>
</dbReference>
<evidence type="ECO:0000313" key="2">
    <source>
        <dbReference type="EMBL" id="RKO88596.1"/>
    </source>
</evidence>
<keyword evidence="3" id="KW-1185">Reference proteome</keyword>
<accession>A0A4P9WE04</accession>
<dbReference type="EMBL" id="KZ996614">
    <property type="protein sequence ID" value="RKO88596.1"/>
    <property type="molecule type" value="Genomic_DNA"/>
</dbReference>
<sequence length="438" mass="48924">MNVQAARKKTLLLLACKSEELEWNQAQHRPQSGGRELARCSFSGMGQRKATGMVFAGATAEERSKISQTLEKTGRARRLFFSGTALITIQAGCFTFLEEDSQRRRRAERDPHQLSMFKTKDVPDQRKGLELGDRRREKEKTKKSSYDAGSAQKDISGMEPGSTRAPMRGGGGGGDENYPFFCFLGYDLNKTAGCRKHAKRHENSDCGLRSKDLEWNQAQHGPQRRGRGLAHLFLGLGHAPARLIGKLPISSPAIKILVTWWVRVGIFTLFVFWDGTEKRQSEGGGGELRQGWDSQGQPWRLPKWEVATVHYYASGIWQKLYNRRARGLYFSGTSSLSQQQASKNGLGGAQKDTILMALELRSEDLEWNRAQHGPQCRVAGMGSGDNFPLFYFKECDSDMTAGARADSFSRGTSIESRVGCFSLLEGDSDRRWANPDSH</sequence>